<dbReference type="GO" id="GO:0016020">
    <property type="term" value="C:membrane"/>
    <property type="evidence" value="ECO:0007669"/>
    <property type="project" value="TreeGrafter"/>
</dbReference>
<keyword evidence="12" id="KW-1185">Reference proteome</keyword>
<gene>
    <name evidence="13 14" type="primary">LOC117643491</name>
</gene>
<dbReference type="GeneID" id="117643491"/>
<feature type="domain" description="Protein phosphatase 1 regulatory subunit 21 N-terminal" evidence="11">
    <location>
        <begin position="13"/>
        <end position="111"/>
    </location>
</feature>
<feature type="compositionally biased region" description="Polar residues" evidence="10">
    <location>
        <begin position="596"/>
        <end position="606"/>
    </location>
</feature>
<reference evidence="13 14" key="1">
    <citation type="submission" date="2025-04" db="UniProtKB">
        <authorList>
            <consortium name="RefSeq"/>
        </authorList>
    </citation>
    <scope>IDENTIFICATION</scope>
    <source>
        <tissue evidence="13 14">Total insect</tissue>
    </source>
</reference>
<evidence type="ECO:0000256" key="5">
    <source>
        <dbReference type="ARBA" id="ARBA00023054"/>
    </source>
</evidence>
<accession>A0A6P8YME4</accession>
<dbReference type="GO" id="GO:0005769">
    <property type="term" value="C:early endosome"/>
    <property type="evidence" value="ECO:0007669"/>
    <property type="project" value="UniProtKB-SubCell"/>
</dbReference>
<dbReference type="AlphaFoldDB" id="A0A6P8YME4"/>
<dbReference type="PANTHER" id="PTHR21448:SF0">
    <property type="entry name" value="PROTEIN PHOSPHATASE 1 REGULATORY SUBUNIT 21"/>
    <property type="match status" value="1"/>
</dbReference>
<evidence type="ECO:0000256" key="1">
    <source>
        <dbReference type="ARBA" id="ARBA00004412"/>
    </source>
</evidence>
<evidence type="ECO:0000256" key="10">
    <source>
        <dbReference type="SAM" id="MobiDB-lite"/>
    </source>
</evidence>
<dbReference type="InterPro" id="IPR040024">
    <property type="entry name" value="PPP1R21"/>
</dbReference>
<dbReference type="OrthoDB" id="5566667at2759"/>
<dbReference type="RefSeq" id="XP_034238305.1">
    <property type="nucleotide sequence ID" value="XM_034382414.1"/>
</dbReference>
<dbReference type="RefSeq" id="XP_034238306.1">
    <property type="nucleotide sequence ID" value="XM_034382415.1"/>
</dbReference>
<dbReference type="InterPro" id="IPR019343">
    <property type="entry name" value="PPP1R21_N"/>
</dbReference>
<dbReference type="InterPro" id="IPR049372">
    <property type="entry name" value="PPP1R21_C"/>
</dbReference>
<evidence type="ECO:0000259" key="11">
    <source>
        <dbReference type="SMART" id="SM01254"/>
    </source>
</evidence>
<dbReference type="GO" id="GO:0003723">
    <property type="term" value="F:RNA binding"/>
    <property type="evidence" value="ECO:0007669"/>
    <property type="project" value="UniProtKB-KW"/>
</dbReference>
<keyword evidence="3" id="KW-0967">Endosome</keyword>
<dbReference type="Pfam" id="PF10212">
    <property type="entry name" value="PPP1R21_helical"/>
    <property type="match status" value="1"/>
</dbReference>
<protein>
    <recommendedName>
        <fullName evidence="2">Protein phosphatase 1 regulatory subunit 21</fullName>
    </recommendedName>
    <alternativeName>
        <fullName evidence="7">Coiled-coil domain-containing protein 128</fullName>
    </alternativeName>
    <alternativeName>
        <fullName evidence="8">Ferry endosomal RAB5 effector complex subunit 2</fullName>
    </alternativeName>
    <alternativeName>
        <fullName evidence="6">KLRAQ motif-containing protein 1</fullName>
    </alternativeName>
</protein>
<sequence length="744" mass="83818">MDGIGGDLQTKYQKVASEYSKVRAQVAVLKKAVLDEQTKNSDLRDMLKEREQSLRKAEQEMDSLSFRNQQLTKRVTVLQDELDSMSKAKKSKTKQPATNSACSNEVMGEELHKSITENAKLLSLLHDKEESHSQDIEHLNQRIEQLEHELRTQQEQHKRAVSKLEMEKASALGAASLPAPAGTPSYSVSNRLDQRVEALQKSNVELTAHAREMNSQRLQLTSQLEDATRIIRTHLPFVDSSDRDLNELNVPHHDRSQQAHVLRIVNQAGSYLEELAGALEKYHSHVRNRLLLVHSSLSPLNSKFSEHLQDSGRQLHHLRQGYSDFQQGLECDSWTLDTAPSLSAFSGPLRSYSAYLQKLQPYCQLSVEEECILFGASEEILTASRDVVSCSAYLSVQVSKICGYVHLLAGQNRRHSQHPVQSQQRFMKELVQALKVFHQAVQELLCSYTVKFALERESGNAMISTAQEDADGILSTLASAVISSGKIVEVLDGYQMSLSGSSLNGKQVHPTVTAFRKRAANYLSSLEQDEPPSIPYEDALNVQVEVRSKTASLKALMSQLQNMQELAAQVEQDREHWKEEYHLLHLHHEPHESNKKNLVSTSTSENNDGESAVSVVTNLLGKHTTPFITPAEIEAREEQVKNYFRTRLYEHVARWQTSEAKATTYMSECAVLKTRLEDAVESRKACEERASKLSEELASTTQTFDSQLAVMTEHLANMNEKLALQKDTIDHLKFQSKTKKGKQK</sequence>
<evidence type="ECO:0000313" key="13">
    <source>
        <dbReference type="RefSeq" id="XP_034238305.1"/>
    </source>
</evidence>
<dbReference type="Proteomes" id="UP000515158">
    <property type="component" value="Unplaced"/>
</dbReference>
<evidence type="ECO:0000256" key="8">
    <source>
        <dbReference type="ARBA" id="ARBA00044824"/>
    </source>
</evidence>
<evidence type="ECO:0000313" key="12">
    <source>
        <dbReference type="Proteomes" id="UP000515158"/>
    </source>
</evidence>
<evidence type="ECO:0000256" key="3">
    <source>
        <dbReference type="ARBA" id="ARBA00022753"/>
    </source>
</evidence>
<feature type="region of interest" description="Disordered" evidence="10">
    <location>
        <begin position="590"/>
        <end position="609"/>
    </location>
</feature>
<name>A0A6P8YME4_THRPL</name>
<feature type="coiled-coil region" evidence="9">
    <location>
        <begin position="676"/>
        <end position="703"/>
    </location>
</feature>
<dbReference type="KEGG" id="tpal:117643491"/>
<feature type="coiled-coil region" evidence="9">
    <location>
        <begin position="553"/>
        <end position="580"/>
    </location>
</feature>
<evidence type="ECO:0000256" key="4">
    <source>
        <dbReference type="ARBA" id="ARBA00022884"/>
    </source>
</evidence>
<dbReference type="InterPro" id="IPR019348">
    <property type="entry name" value="PPP1R21_six_helix"/>
</dbReference>
<evidence type="ECO:0000256" key="7">
    <source>
        <dbReference type="ARBA" id="ARBA00031617"/>
    </source>
</evidence>
<feature type="coiled-coil region" evidence="9">
    <location>
        <begin position="40"/>
        <end position="88"/>
    </location>
</feature>
<dbReference type="SMART" id="SM01254">
    <property type="entry name" value="KLRAQ"/>
    <property type="match status" value="1"/>
</dbReference>
<organism evidence="13">
    <name type="scientific">Thrips palmi</name>
    <name type="common">Melon thrips</name>
    <dbReference type="NCBI Taxonomy" id="161013"/>
    <lineage>
        <taxon>Eukaryota</taxon>
        <taxon>Metazoa</taxon>
        <taxon>Ecdysozoa</taxon>
        <taxon>Arthropoda</taxon>
        <taxon>Hexapoda</taxon>
        <taxon>Insecta</taxon>
        <taxon>Pterygota</taxon>
        <taxon>Neoptera</taxon>
        <taxon>Paraneoptera</taxon>
        <taxon>Thysanoptera</taxon>
        <taxon>Terebrantia</taxon>
        <taxon>Thripoidea</taxon>
        <taxon>Thripidae</taxon>
        <taxon>Thrips</taxon>
    </lineage>
</organism>
<dbReference type="PANTHER" id="PTHR21448">
    <property type="entry name" value="SMOOTH MUSCLE MYOSIN HEAVY CHAIN-RELATED"/>
    <property type="match status" value="1"/>
</dbReference>
<evidence type="ECO:0000256" key="6">
    <source>
        <dbReference type="ARBA" id="ARBA00031361"/>
    </source>
</evidence>
<proteinExistence type="predicted"/>
<dbReference type="Pfam" id="PF10205">
    <property type="entry name" value="KLRAQ"/>
    <property type="match status" value="1"/>
</dbReference>
<keyword evidence="4" id="KW-0694">RNA-binding</keyword>
<comment type="subcellular location">
    <subcellularLocation>
        <location evidence="1">Early endosome</location>
    </subcellularLocation>
</comment>
<dbReference type="Pfam" id="PF21636">
    <property type="entry name" value="PPP1R21_C"/>
    <property type="match status" value="1"/>
</dbReference>
<feature type="coiled-coil region" evidence="9">
    <location>
        <begin position="129"/>
        <end position="167"/>
    </location>
</feature>
<evidence type="ECO:0000313" key="14">
    <source>
        <dbReference type="RefSeq" id="XP_034238306.1"/>
    </source>
</evidence>
<evidence type="ECO:0000256" key="9">
    <source>
        <dbReference type="SAM" id="Coils"/>
    </source>
</evidence>
<evidence type="ECO:0000256" key="2">
    <source>
        <dbReference type="ARBA" id="ARBA00020102"/>
    </source>
</evidence>
<keyword evidence="5 9" id="KW-0175">Coiled coil</keyword>